<keyword evidence="2 5" id="KW-0645">Protease</keyword>
<evidence type="ECO:0000256" key="1">
    <source>
        <dbReference type="ARBA" id="ARBA00011073"/>
    </source>
</evidence>
<dbReference type="SUPFAM" id="SSF52743">
    <property type="entry name" value="Subtilisin-like"/>
    <property type="match status" value="1"/>
</dbReference>
<dbReference type="InterPro" id="IPR015500">
    <property type="entry name" value="Peptidase_S8_subtilisin-rel"/>
</dbReference>
<feature type="active site" description="Charge relay system" evidence="5">
    <location>
        <position position="214"/>
    </location>
</feature>
<dbReference type="Gene3D" id="3.40.50.200">
    <property type="entry name" value="Peptidase S8/S53 domain"/>
    <property type="match status" value="1"/>
</dbReference>
<dbReference type="PRINTS" id="PR00723">
    <property type="entry name" value="SUBTILISIN"/>
</dbReference>
<proteinExistence type="inferred from homology"/>
<feature type="signal peptide" evidence="6">
    <location>
        <begin position="1"/>
        <end position="19"/>
    </location>
</feature>
<dbReference type="InterPro" id="IPR000209">
    <property type="entry name" value="Peptidase_S8/S53_dom"/>
</dbReference>
<dbReference type="PROSITE" id="PS51892">
    <property type="entry name" value="SUBTILASE"/>
    <property type="match status" value="1"/>
</dbReference>
<evidence type="ECO:0000313" key="8">
    <source>
        <dbReference type="EMBL" id="ESS72493.1"/>
    </source>
</evidence>
<feature type="chain" id="PRO_5004732004" evidence="6">
    <location>
        <begin position="20"/>
        <end position="441"/>
    </location>
</feature>
<sequence length="441" mass="46948">MKTYLMAGLLMLAVFMVPAESKTPIDSESGLNSMLSQQNADRLLLVAFSDNTINSIKNTASPTSYRQRGGYQSSTWSERITNQIADDYDLEKLAEWPMTEVGEHCVVYRVADKASVATTIERLSKDDRVEVVQGMNVFKTKTQSSSSNDPYFRLQANLQQMQISLAHGKATGRDIVIGMIDTGVDLNHPDLAGQVSNNQNFAEDISASFATDKHGTAVAGVMVARRDNSTGIMGVAPDAKLLALKACWPDKVDAMEAVCNSYTLALAVNTAIKAGVDVLNMSLTGPQDPLLTLLLKKALEKGIIVVAADTGSGNTSENFPASLKDVISVQSIKQPASTPGSLAESISAPGEKVLTTLPYGTYDFISGSSIAAAEVSGVVALLLELKPDLTVAEAHTILQKSKITSKEGLISGVNANVAVNSLCESAHCGHQFLSFAQFNPL</sequence>
<keyword evidence="3 5" id="KW-0378">Hydrolase</keyword>
<protein>
    <submittedName>
        <fullName evidence="8">Thermitase</fullName>
        <ecNumber evidence="8">3.4.21.66</ecNumber>
    </submittedName>
</protein>
<dbReference type="PROSITE" id="PS00136">
    <property type="entry name" value="SUBTILASE_ASP"/>
    <property type="match status" value="1"/>
</dbReference>
<evidence type="ECO:0000313" key="9">
    <source>
        <dbReference type="Proteomes" id="UP000017842"/>
    </source>
</evidence>
<dbReference type="InterPro" id="IPR022398">
    <property type="entry name" value="Peptidase_S8_His-AS"/>
</dbReference>
<dbReference type="InterPro" id="IPR023827">
    <property type="entry name" value="Peptidase_S8_Asp-AS"/>
</dbReference>
<comment type="similarity">
    <text evidence="1 5">Belongs to the peptidase S8 family.</text>
</comment>
<dbReference type="EMBL" id="AYLO01000053">
    <property type="protein sequence ID" value="ESS72493.1"/>
    <property type="molecule type" value="Genomic_DNA"/>
</dbReference>
<dbReference type="InterPro" id="IPR036852">
    <property type="entry name" value="Peptidase_S8/S53_dom_sf"/>
</dbReference>
<name>V5C6W2_9GAMM</name>
<dbReference type="RefSeq" id="WP_023494495.1">
    <property type="nucleotide sequence ID" value="NZ_AYLO01000053.1"/>
</dbReference>
<accession>V5C6W2</accession>
<reference evidence="8 9" key="1">
    <citation type="journal article" date="2013" name="Genome Announc.">
        <title>Draft Genome Sequence of the Methanotrophic Gammaproteobacterium Methyloglobulus morosus DSM 22980 Strain KoM1.</title>
        <authorList>
            <person name="Poehlein A."/>
            <person name="Deutzmann J.S."/>
            <person name="Daniel R."/>
            <person name="Simeonova D.D."/>
        </authorList>
    </citation>
    <scope>NUCLEOTIDE SEQUENCE [LARGE SCALE GENOMIC DNA]</scope>
    <source>
        <strain evidence="8 9">KoM1</strain>
    </source>
</reference>
<feature type="domain" description="Peptidase S8/S53" evidence="7">
    <location>
        <begin position="172"/>
        <end position="402"/>
    </location>
</feature>
<dbReference type="GO" id="GO:0006508">
    <property type="term" value="P:proteolysis"/>
    <property type="evidence" value="ECO:0007669"/>
    <property type="project" value="UniProtKB-KW"/>
</dbReference>
<feature type="active site" description="Charge relay system" evidence="5">
    <location>
        <position position="369"/>
    </location>
</feature>
<evidence type="ECO:0000256" key="6">
    <source>
        <dbReference type="SAM" id="SignalP"/>
    </source>
</evidence>
<keyword evidence="9" id="KW-1185">Reference proteome</keyword>
<dbReference type="PANTHER" id="PTHR43806">
    <property type="entry name" value="PEPTIDASE S8"/>
    <property type="match status" value="1"/>
</dbReference>
<dbReference type="STRING" id="1116472.MGMO_55c00240"/>
<evidence type="ECO:0000256" key="3">
    <source>
        <dbReference type="ARBA" id="ARBA00022801"/>
    </source>
</evidence>
<organism evidence="8 9">
    <name type="scientific">Methyloglobulus morosus KoM1</name>
    <dbReference type="NCBI Taxonomy" id="1116472"/>
    <lineage>
        <taxon>Bacteria</taxon>
        <taxon>Pseudomonadati</taxon>
        <taxon>Pseudomonadota</taxon>
        <taxon>Gammaproteobacteria</taxon>
        <taxon>Methylococcales</taxon>
        <taxon>Methylococcaceae</taxon>
        <taxon>Methyloglobulus</taxon>
    </lineage>
</organism>
<keyword evidence="6" id="KW-0732">Signal</keyword>
<evidence type="ECO:0000259" key="7">
    <source>
        <dbReference type="Pfam" id="PF00082"/>
    </source>
</evidence>
<feature type="active site" description="Charge relay system" evidence="5">
    <location>
        <position position="181"/>
    </location>
</feature>
<dbReference type="Proteomes" id="UP000017842">
    <property type="component" value="Unassembled WGS sequence"/>
</dbReference>
<keyword evidence="4 5" id="KW-0720">Serine protease</keyword>
<evidence type="ECO:0000256" key="5">
    <source>
        <dbReference type="PROSITE-ProRule" id="PRU01240"/>
    </source>
</evidence>
<dbReference type="Pfam" id="PF00082">
    <property type="entry name" value="Peptidase_S8"/>
    <property type="match status" value="1"/>
</dbReference>
<dbReference type="AlphaFoldDB" id="V5C6W2"/>
<dbReference type="PROSITE" id="PS00137">
    <property type="entry name" value="SUBTILASE_HIS"/>
    <property type="match status" value="1"/>
</dbReference>
<dbReference type="InterPro" id="IPR050131">
    <property type="entry name" value="Peptidase_S8_subtilisin-like"/>
</dbReference>
<gene>
    <name evidence="8" type="ORF">MGMO_55c00240</name>
</gene>
<dbReference type="eggNOG" id="COG1404">
    <property type="taxonomic scope" value="Bacteria"/>
</dbReference>
<evidence type="ECO:0000256" key="4">
    <source>
        <dbReference type="ARBA" id="ARBA00022825"/>
    </source>
</evidence>
<dbReference type="OrthoDB" id="9790784at2"/>
<dbReference type="EC" id="3.4.21.66" evidence="8"/>
<dbReference type="PANTHER" id="PTHR43806:SF11">
    <property type="entry name" value="CEREVISIN-RELATED"/>
    <property type="match status" value="1"/>
</dbReference>
<evidence type="ECO:0000256" key="2">
    <source>
        <dbReference type="ARBA" id="ARBA00022670"/>
    </source>
</evidence>
<comment type="caution">
    <text evidence="8">The sequence shown here is derived from an EMBL/GenBank/DDBJ whole genome shotgun (WGS) entry which is preliminary data.</text>
</comment>
<dbReference type="GO" id="GO:0004252">
    <property type="term" value="F:serine-type endopeptidase activity"/>
    <property type="evidence" value="ECO:0007669"/>
    <property type="project" value="UniProtKB-UniRule"/>
</dbReference>